<evidence type="ECO:0000256" key="1">
    <source>
        <dbReference type="SAM" id="Coils"/>
    </source>
</evidence>
<evidence type="ECO:0008006" key="5">
    <source>
        <dbReference type="Google" id="ProtNLM"/>
    </source>
</evidence>
<reference evidence="3 4" key="1">
    <citation type="submission" date="2016-12" db="EMBL/GenBank/DDBJ databases">
        <title>Complete genome sequence of Clostridium kluyveri JZZ isolated from the pit mud of a Chinese flavor liquor-making factory.</title>
        <authorList>
            <person name="Wang Y."/>
        </authorList>
    </citation>
    <scope>NUCLEOTIDE SEQUENCE [LARGE SCALE GENOMIC DNA]</scope>
    <source>
        <strain evidence="3 4">JZZ</strain>
    </source>
</reference>
<proteinExistence type="predicted"/>
<feature type="coiled-coil region" evidence="1">
    <location>
        <begin position="33"/>
        <end position="71"/>
    </location>
</feature>
<organism evidence="3 4">
    <name type="scientific">Clostridium kluyveri</name>
    <dbReference type="NCBI Taxonomy" id="1534"/>
    <lineage>
        <taxon>Bacteria</taxon>
        <taxon>Bacillati</taxon>
        <taxon>Bacillota</taxon>
        <taxon>Clostridia</taxon>
        <taxon>Eubacteriales</taxon>
        <taxon>Clostridiaceae</taxon>
        <taxon>Clostridium</taxon>
    </lineage>
</organism>
<keyword evidence="2" id="KW-1133">Transmembrane helix</keyword>
<protein>
    <recommendedName>
        <fullName evidence="5">Resolvase HTH domain-containing protein</fullName>
    </recommendedName>
</protein>
<keyword evidence="2" id="KW-0472">Membrane</keyword>
<gene>
    <name evidence="3" type="ORF">BS101_07285</name>
</gene>
<evidence type="ECO:0000256" key="2">
    <source>
        <dbReference type="SAM" id="Phobius"/>
    </source>
</evidence>
<evidence type="ECO:0000313" key="4">
    <source>
        <dbReference type="Proteomes" id="UP000184604"/>
    </source>
</evidence>
<evidence type="ECO:0000313" key="3">
    <source>
        <dbReference type="EMBL" id="APM38557.1"/>
    </source>
</evidence>
<keyword evidence="1" id="KW-0175">Coiled coil</keyword>
<dbReference type="EMBL" id="CP018335">
    <property type="protein sequence ID" value="APM38557.1"/>
    <property type="molecule type" value="Genomic_DNA"/>
</dbReference>
<accession>A0A1L5F6E7</accession>
<dbReference type="Proteomes" id="UP000184604">
    <property type="component" value="Chromosome"/>
</dbReference>
<sequence>MNLIILMIIIGILLIVLNLNAVIKEKKSFQHQLTVKQNSMEDYRAEIAKIKKEFSETILKLHEEIENLRYERKNPAAEVMLYNGRGQKITENIGLDSNETDNNSNYNPVNILENENKDGYSENIIVKQSEESTSGEQERETGNNVKIHKIRELLKEGMSINEVSEKTGIDKGEVLLIKELYTE</sequence>
<dbReference type="RefSeq" id="WP_073538225.1">
    <property type="nucleotide sequence ID" value="NZ_CP018335.1"/>
</dbReference>
<dbReference type="OrthoDB" id="1957165at2"/>
<feature type="transmembrane region" description="Helical" evidence="2">
    <location>
        <begin position="6"/>
        <end position="23"/>
    </location>
</feature>
<name>A0A1L5F6E7_CLOKL</name>
<keyword evidence="2" id="KW-0812">Transmembrane</keyword>
<dbReference type="AlphaFoldDB" id="A0A1L5F6E7"/>